<keyword evidence="5" id="KW-1003">Cell membrane</keyword>
<evidence type="ECO:0000256" key="1">
    <source>
        <dbReference type="ARBA" id="ARBA00004429"/>
    </source>
</evidence>
<evidence type="ECO:0000256" key="10">
    <source>
        <dbReference type="ARBA" id="ARBA00022989"/>
    </source>
</evidence>
<keyword evidence="15" id="KW-1185">Reference proteome</keyword>
<accession>A0A963YTZ1</accession>
<dbReference type="RefSeq" id="WP_227322660.1">
    <property type="nucleotide sequence ID" value="NZ_JAESVB010000009.1"/>
</dbReference>
<comment type="subcellular location">
    <subcellularLocation>
        <location evidence="1">Cell inner membrane</location>
        <topology evidence="1">Multi-pass membrane protein</topology>
    </subcellularLocation>
</comment>
<evidence type="ECO:0000256" key="9">
    <source>
        <dbReference type="ARBA" id="ARBA00022692"/>
    </source>
</evidence>
<evidence type="ECO:0000256" key="3">
    <source>
        <dbReference type="ARBA" id="ARBA00009337"/>
    </source>
</evidence>
<comment type="similarity">
    <text evidence="3">Belongs to the glycosyltransferase 2 family. OpgH subfamily.</text>
</comment>
<feature type="domain" description="Glycosyltransferase 2-like" evidence="13">
    <location>
        <begin position="201"/>
        <end position="414"/>
    </location>
</feature>
<evidence type="ECO:0000256" key="2">
    <source>
        <dbReference type="ARBA" id="ARBA00005001"/>
    </source>
</evidence>
<sequence>MSIISIDRTMPAMTEDRQLRPRRILVLLLNLASWIALGALMAQIIGSAGWSWAGVTIMLLYLIALPWTLLAFWNAVIGFFILRFHNDPASYTNPALKRTDLQAAITARTALCFCIRHENVPGVLARVKAMRRSLGALYQGRQIEFHILSDSTRADICAEEEIAFASDPSLHYRRRSANIGYKAGNLRDFAIAYSDQVDFMIVLDADSLMSGAAVLRLVRVMQANPNLGILQTLVTGRPATSPFARIFQFGMRHGMRTHTTGIAWWQGSSGPYWGHNAIIRLRPFVAHCALPVLREGLPLAGHMLSHDQVEAALMRAAGFDVRVTADEFESWEENPPRLPDFIRRDLRWCQGNLQYLRLIGQRGFRPMGRFQLCNAIAMYLGAPASIIMLTVGIANGLSGRHGHVPHALAFGLYFGMLILGFAPRLLGVVDILLRTEDRRRWGGGMRLLAGAATDAVFTVMIGPVMMVAQSRFIFGLLFGQRIIWEAQQRDDGAVTLREAISGLWPQFLLGLFFGSATWLVAPGSLPWAIPTLAGSLLAVPFACITASPQLGAWMQRVRLCSVPGEGDDFR</sequence>
<dbReference type="SUPFAM" id="SSF53448">
    <property type="entry name" value="Nucleotide-diphospho-sugar transferases"/>
    <property type="match status" value="1"/>
</dbReference>
<dbReference type="PANTHER" id="PTHR43867:SF5">
    <property type="entry name" value="GLUCANS BIOSYNTHESIS GLUCOSYLTRANSFERASE H"/>
    <property type="match status" value="1"/>
</dbReference>
<comment type="caution">
    <text evidence="14">The sequence shown here is derived from an EMBL/GenBank/DDBJ whole genome shotgun (WGS) entry which is preliminary data.</text>
</comment>
<evidence type="ECO:0000259" key="13">
    <source>
        <dbReference type="Pfam" id="PF13632"/>
    </source>
</evidence>
<feature type="transmembrane region" description="Helical" evidence="12">
    <location>
        <begin position="58"/>
        <end position="82"/>
    </location>
</feature>
<comment type="pathway">
    <text evidence="2">Glycan metabolism; osmoregulated periplasmic glucan (OPG) biosynthesis.</text>
</comment>
<evidence type="ECO:0000256" key="12">
    <source>
        <dbReference type="SAM" id="Phobius"/>
    </source>
</evidence>
<evidence type="ECO:0000256" key="6">
    <source>
        <dbReference type="ARBA" id="ARBA00022519"/>
    </source>
</evidence>
<feature type="transmembrane region" description="Helical" evidence="12">
    <location>
        <begin position="24"/>
        <end position="46"/>
    </location>
</feature>
<keyword evidence="8" id="KW-0808">Transferase</keyword>
<protein>
    <recommendedName>
        <fullName evidence="4">Glucans biosynthesis glucosyltransferase H</fullName>
    </recommendedName>
</protein>
<dbReference type="EMBL" id="JAESVB010000009">
    <property type="protein sequence ID" value="MCB8877003.1"/>
    <property type="molecule type" value="Genomic_DNA"/>
</dbReference>
<dbReference type="Pfam" id="PF13632">
    <property type="entry name" value="Glyco_trans_2_3"/>
    <property type="match status" value="1"/>
</dbReference>
<proteinExistence type="inferred from homology"/>
<dbReference type="NCBIfam" id="NF003958">
    <property type="entry name" value="PRK05454.2-1"/>
    <property type="match status" value="1"/>
</dbReference>
<dbReference type="AlphaFoldDB" id="A0A963YTZ1"/>
<feature type="transmembrane region" description="Helical" evidence="12">
    <location>
        <begin position="372"/>
        <end position="394"/>
    </location>
</feature>
<dbReference type="InterPro" id="IPR029044">
    <property type="entry name" value="Nucleotide-diphossugar_trans"/>
</dbReference>
<keyword evidence="6" id="KW-0997">Cell inner membrane</keyword>
<keyword evidence="11 12" id="KW-0472">Membrane</keyword>
<evidence type="ECO:0000256" key="8">
    <source>
        <dbReference type="ARBA" id="ARBA00022679"/>
    </source>
</evidence>
<keyword evidence="10 12" id="KW-1133">Transmembrane helix</keyword>
<name>A0A963YTZ1_9PROT</name>
<evidence type="ECO:0000256" key="11">
    <source>
        <dbReference type="ARBA" id="ARBA00023136"/>
    </source>
</evidence>
<evidence type="ECO:0000256" key="7">
    <source>
        <dbReference type="ARBA" id="ARBA00022676"/>
    </source>
</evidence>
<dbReference type="Gene3D" id="3.90.550.10">
    <property type="entry name" value="Spore Coat Polysaccharide Biosynthesis Protein SpsA, Chain A"/>
    <property type="match status" value="1"/>
</dbReference>
<evidence type="ECO:0000313" key="15">
    <source>
        <dbReference type="Proteomes" id="UP000708298"/>
    </source>
</evidence>
<dbReference type="GO" id="GO:0005886">
    <property type="term" value="C:plasma membrane"/>
    <property type="evidence" value="ECO:0007669"/>
    <property type="project" value="UniProtKB-SubCell"/>
</dbReference>
<feature type="transmembrane region" description="Helical" evidence="12">
    <location>
        <begin position="406"/>
        <end position="426"/>
    </location>
</feature>
<dbReference type="InterPro" id="IPR050321">
    <property type="entry name" value="Glycosyltr_2/OpgH_subfam"/>
</dbReference>
<gene>
    <name evidence="14" type="primary">mdoH</name>
    <name evidence="14" type="ORF">ASILVAE211_17550</name>
</gene>
<feature type="transmembrane region" description="Helical" evidence="12">
    <location>
        <begin position="447"/>
        <end position="466"/>
    </location>
</feature>
<keyword evidence="9 12" id="KW-0812">Transmembrane</keyword>
<evidence type="ECO:0000313" key="14">
    <source>
        <dbReference type="EMBL" id="MCB8877003.1"/>
    </source>
</evidence>
<organism evidence="14 15">
    <name type="scientific">Acidisoma silvae</name>
    <dbReference type="NCBI Taxonomy" id="2802396"/>
    <lineage>
        <taxon>Bacteria</taxon>
        <taxon>Pseudomonadati</taxon>
        <taxon>Pseudomonadota</taxon>
        <taxon>Alphaproteobacteria</taxon>
        <taxon>Acetobacterales</taxon>
        <taxon>Acidocellaceae</taxon>
        <taxon>Acidisoma</taxon>
    </lineage>
</organism>
<evidence type="ECO:0000256" key="4">
    <source>
        <dbReference type="ARBA" id="ARBA00020585"/>
    </source>
</evidence>
<dbReference type="PANTHER" id="PTHR43867">
    <property type="entry name" value="CELLULOSE SYNTHASE CATALYTIC SUBUNIT A [UDP-FORMING]"/>
    <property type="match status" value="1"/>
</dbReference>
<reference evidence="14" key="2">
    <citation type="submission" date="2021-01" db="EMBL/GenBank/DDBJ databases">
        <authorList>
            <person name="Mieszkin S."/>
            <person name="Pouder E."/>
            <person name="Alain K."/>
        </authorList>
    </citation>
    <scope>NUCLEOTIDE SEQUENCE</scope>
    <source>
        <strain evidence="14">HW T2.11</strain>
    </source>
</reference>
<dbReference type="GO" id="GO:0016758">
    <property type="term" value="F:hexosyltransferase activity"/>
    <property type="evidence" value="ECO:0007669"/>
    <property type="project" value="TreeGrafter"/>
</dbReference>
<keyword evidence="7" id="KW-0328">Glycosyltransferase</keyword>
<evidence type="ECO:0000256" key="5">
    <source>
        <dbReference type="ARBA" id="ARBA00022475"/>
    </source>
</evidence>
<dbReference type="Proteomes" id="UP000708298">
    <property type="component" value="Unassembled WGS sequence"/>
</dbReference>
<dbReference type="InterPro" id="IPR001173">
    <property type="entry name" value="Glyco_trans_2-like"/>
</dbReference>
<reference evidence="14" key="1">
    <citation type="journal article" date="2021" name="Microorganisms">
        <title>Acidisoma silvae sp. nov. and Acidisomacellulosilytica sp. nov., Two Acidophilic Bacteria Isolated from Decaying Wood, Hydrolyzing Cellulose and Producing Poly-3-hydroxybutyrate.</title>
        <authorList>
            <person name="Mieszkin S."/>
            <person name="Pouder E."/>
            <person name="Uroz S."/>
            <person name="Simon-Colin C."/>
            <person name="Alain K."/>
        </authorList>
    </citation>
    <scope>NUCLEOTIDE SEQUENCE</scope>
    <source>
        <strain evidence="14">HW T2.11</strain>
    </source>
</reference>
<dbReference type="NCBIfam" id="NF003962">
    <property type="entry name" value="PRK05454.2-5"/>
    <property type="match status" value="1"/>
</dbReference>